<dbReference type="RefSeq" id="WP_014437228.1">
    <property type="nucleotide sequence ID" value="NC_017080.1"/>
</dbReference>
<dbReference type="AlphaFoldDB" id="I0IFH2"/>
<keyword evidence="2" id="KW-1185">Reference proteome</keyword>
<dbReference type="HOGENOM" id="CLU_2827434_0_0_0"/>
<organism evidence="1 2">
    <name type="scientific">Phycisphaera mikurensis (strain NBRC 102666 / KCTC 22515 / FYK2301M01)</name>
    <dbReference type="NCBI Taxonomy" id="1142394"/>
    <lineage>
        <taxon>Bacteria</taxon>
        <taxon>Pseudomonadati</taxon>
        <taxon>Planctomycetota</taxon>
        <taxon>Phycisphaerae</taxon>
        <taxon>Phycisphaerales</taxon>
        <taxon>Phycisphaeraceae</taxon>
        <taxon>Phycisphaera</taxon>
    </lineage>
</organism>
<accession>I0IFH2</accession>
<name>I0IFH2_PHYMF</name>
<dbReference type="EMBL" id="AP012338">
    <property type="protein sequence ID" value="BAM04010.1"/>
    <property type="molecule type" value="Genomic_DNA"/>
</dbReference>
<gene>
    <name evidence="1" type="ordered locus">PSMK_18510</name>
</gene>
<dbReference type="KEGG" id="phm:PSMK_18510"/>
<protein>
    <submittedName>
        <fullName evidence="1">Uncharacterized protein</fullName>
    </submittedName>
</protein>
<proteinExistence type="predicted"/>
<dbReference type="Proteomes" id="UP000007881">
    <property type="component" value="Chromosome"/>
</dbReference>
<evidence type="ECO:0000313" key="2">
    <source>
        <dbReference type="Proteomes" id="UP000007881"/>
    </source>
</evidence>
<sequence>MTSSTDRYDRHFELDETDLITAVATFIKDNGRDIAPGHLRLATRDGRPCTGIKLDVEAPGTPLFEE</sequence>
<reference evidence="1 2" key="1">
    <citation type="submission" date="2012-02" db="EMBL/GenBank/DDBJ databases">
        <title>Complete genome sequence of Phycisphaera mikurensis NBRC 102666.</title>
        <authorList>
            <person name="Ankai A."/>
            <person name="Hosoyama A."/>
            <person name="Terui Y."/>
            <person name="Sekine M."/>
            <person name="Fukai R."/>
            <person name="Kato Y."/>
            <person name="Nakamura S."/>
            <person name="Yamada-Narita S."/>
            <person name="Kawakoshi A."/>
            <person name="Fukunaga Y."/>
            <person name="Yamazaki S."/>
            <person name="Fujita N."/>
        </authorList>
    </citation>
    <scope>NUCLEOTIDE SEQUENCE [LARGE SCALE GENOMIC DNA]</scope>
    <source>
        <strain evidence="2">NBRC 102666 / KCTC 22515 / FYK2301M01</strain>
    </source>
</reference>
<evidence type="ECO:0000313" key="1">
    <source>
        <dbReference type="EMBL" id="BAM04010.1"/>
    </source>
</evidence>